<comment type="similarity">
    <text evidence="2">Belongs to the SPP2 family.</text>
</comment>
<name>A0A9W8LSL0_9FUNG</name>
<gene>
    <name evidence="6" type="ORF">H4R20_002120</name>
</gene>
<feature type="region of interest" description="Disordered" evidence="4">
    <location>
        <begin position="1"/>
        <end position="57"/>
    </location>
</feature>
<dbReference type="GO" id="GO:0005681">
    <property type="term" value="C:spliceosomal complex"/>
    <property type="evidence" value="ECO:0007669"/>
    <property type="project" value="TreeGrafter"/>
</dbReference>
<organism evidence="6 7">
    <name type="scientific">Coemansia guatemalensis</name>
    <dbReference type="NCBI Taxonomy" id="2761395"/>
    <lineage>
        <taxon>Eukaryota</taxon>
        <taxon>Fungi</taxon>
        <taxon>Fungi incertae sedis</taxon>
        <taxon>Zoopagomycota</taxon>
        <taxon>Kickxellomycotina</taxon>
        <taxon>Kickxellomycetes</taxon>
        <taxon>Kickxellales</taxon>
        <taxon>Kickxellaceae</taxon>
        <taxon>Coemansia</taxon>
    </lineage>
</organism>
<dbReference type="InterPro" id="IPR045166">
    <property type="entry name" value="Spp2-like"/>
</dbReference>
<dbReference type="Proteomes" id="UP001140094">
    <property type="component" value="Unassembled WGS sequence"/>
</dbReference>
<keyword evidence="7" id="KW-1185">Reference proteome</keyword>
<evidence type="ECO:0000256" key="2">
    <source>
        <dbReference type="ARBA" id="ARBA00008576"/>
    </source>
</evidence>
<comment type="caution">
    <text evidence="6">The sequence shown here is derived from an EMBL/GenBank/DDBJ whole genome shotgun (WGS) entry which is preliminary data.</text>
</comment>
<dbReference type="EMBL" id="JANBUO010000296">
    <property type="protein sequence ID" value="KAJ2805366.1"/>
    <property type="molecule type" value="Genomic_DNA"/>
</dbReference>
<dbReference type="PANTHER" id="PTHR15818:SF2">
    <property type="entry name" value="G-PATCH DOMAIN AND KOW MOTIFS-CONTAINING PROTEIN"/>
    <property type="match status" value="1"/>
</dbReference>
<feature type="compositionally biased region" description="Polar residues" evidence="4">
    <location>
        <begin position="12"/>
        <end position="21"/>
    </location>
</feature>
<accession>A0A9W8LSL0</accession>
<proteinExistence type="inferred from homology"/>
<reference evidence="6" key="1">
    <citation type="submission" date="2022-07" db="EMBL/GenBank/DDBJ databases">
        <title>Phylogenomic reconstructions and comparative analyses of Kickxellomycotina fungi.</title>
        <authorList>
            <person name="Reynolds N.K."/>
            <person name="Stajich J.E."/>
            <person name="Barry K."/>
            <person name="Grigoriev I.V."/>
            <person name="Crous P."/>
            <person name="Smith M.E."/>
        </authorList>
    </citation>
    <scope>NUCLEOTIDE SEQUENCE</scope>
    <source>
        <strain evidence="6">NRRL 1565</strain>
    </source>
</reference>
<keyword evidence="3" id="KW-0539">Nucleus</keyword>
<evidence type="ECO:0000313" key="7">
    <source>
        <dbReference type="Proteomes" id="UP001140094"/>
    </source>
</evidence>
<feature type="compositionally biased region" description="Acidic residues" evidence="4">
    <location>
        <begin position="148"/>
        <end position="159"/>
    </location>
</feature>
<feature type="domain" description="Spp2/MOS2 G-patch" evidence="5">
    <location>
        <begin position="157"/>
        <end position="207"/>
    </location>
</feature>
<comment type="subcellular location">
    <subcellularLocation>
        <location evidence="1">Nucleus</location>
    </subcellularLocation>
</comment>
<evidence type="ECO:0000256" key="1">
    <source>
        <dbReference type="ARBA" id="ARBA00004123"/>
    </source>
</evidence>
<evidence type="ECO:0000259" key="5">
    <source>
        <dbReference type="Pfam" id="PF12656"/>
    </source>
</evidence>
<evidence type="ECO:0000256" key="4">
    <source>
        <dbReference type="SAM" id="MobiDB-lite"/>
    </source>
</evidence>
<dbReference type="GO" id="GO:0000398">
    <property type="term" value="P:mRNA splicing, via spliceosome"/>
    <property type="evidence" value="ECO:0007669"/>
    <property type="project" value="InterPro"/>
</dbReference>
<protein>
    <recommendedName>
        <fullName evidence="5">Spp2/MOS2 G-patch domain-containing protein</fullName>
    </recommendedName>
</protein>
<sequence>MRRSGPKPSARLANNASNGKQGFSGFKISAASRSTTPAISKPSAFEDETNKKSSRPGIGVEMAIVDAQDGNVIFGQGEKEAQAPLVIPAKRNVDRVERSKAAQVAQPDDSLRQLAISELTGGNAESEKPPRVIQSKSQADREQRAYEDEISDYSDVSEDAYERVPVEEFGAAMLRGMGWKDDNNGKPVTADIAEQPRPSLLGLGAQQPPKEMTPEKRRQKRF</sequence>
<feature type="region of interest" description="Disordered" evidence="4">
    <location>
        <begin position="177"/>
        <end position="222"/>
    </location>
</feature>
<dbReference type="Pfam" id="PF12656">
    <property type="entry name" value="G-patch_2"/>
    <property type="match status" value="1"/>
</dbReference>
<dbReference type="InterPro" id="IPR026822">
    <property type="entry name" value="Spp2/MOS2_G-patch"/>
</dbReference>
<evidence type="ECO:0000313" key="6">
    <source>
        <dbReference type="EMBL" id="KAJ2805366.1"/>
    </source>
</evidence>
<feature type="compositionally biased region" description="Basic and acidic residues" evidence="4">
    <location>
        <begin position="138"/>
        <end position="147"/>
    </location>
</feature>
<dbReference type="AlphaFoldDB" id="A0A9W8LSL0"/>
<dbReference type="OrthoDB" id="5577072at2759"/>
<evidence type="ECO:0000256" key="3">
    <source>
        <dbReference type="ARBA" id="ARBA00023242"/>
    </source>
</evidence>
<feature type="region of interest" description="Disordered" evidence="4">
    <location>
        <begin position="118"/>
        <end position="159"/>
    </location>
</feature>
<dbReference type="PANTHER" id="PTHR15818">
    <property type="entry name" value="G PATCH AND KOW-CONTAINING"/>
    <property type="match status" value="1"/>
</dbReference>